<dbReference type="CDD" id="cd03392">
    <property type="entry name" value="PAP2_like_2"/>
    <property type="match status" value="1"/>
</dbReference>
<dbReference type="Pfam" id="PF01569">
    <property type="entry name" value="PAP2"/>
    <property type="match status" value="1"/>
</dbReference>
<protein>
    <recommendedName>
        <fullName evidence="2">Phosphatidic acid phosphatase type 2/haloperoxidase domain-containing protein</fullName>
    </recommendedName>
</protein>
<keyword evidence="1" id="KW-1133">Transmembrane helix</keyword>
<feature type="transmembrane region" description="Helical" evidence="1">
    <location>
        <begin position="144"/>
        <end position="163"/>
    </location>
</feature>
<feature type="transmembrane region" description="Helical" evidence="1">
    <location>
        <begin position="77"/>
        <end position="96"/>
    </location>
</feature>
<dbReference type="SUPFAM" id="SSF48317">
    <property type="entry name" value="Acid phosphatase/Vanadium-dependent haloperoxidase"/>
    <property type="match status" value="1"/>
</dbReference>
<dbReference type="Gene3D" id="1.20.144.10">
    <property type="entry name" value="Phosphatidic acid phosphatase type 2/haloperoxidase"/>
    <property type="match status" value="1"/>
</dbReference>
<dbReference type="SMART" id="SM00014">
    <property type="entry name" value="acidPPc"/>
    <property type="match status" value="1"/>
</dbReference>
<dbReference type="InterPro" id="IPR036938">
    <property type="entry name" value="PAP2/HPO_sf"/>
</dbReference>
<dbReference type="AlphaFoldDB" id="A0A918A2B7"/>
<feature type="domain" description="Phosphatidic acid phosphatase type 2/haloperoxidase" evidence="2">
    <location>
        <begin position="102"/>
        <end position="215"/>
    </location>
</feature>
<dbReference type="Proteomes" id="UP000660745">
    <property type="component" value="Unassembled WGS sequence"/>
</dbReference>
<name>A0A918A2B7_9ACTN</name>
<dbReference type="RefSeq" id="WP_189137674.1">
    <property type="nucleotide sequence ID" value="NZ_BMNK01000002.1"/>
</dbReference>
<reference evidence="3" key="1">
    <citation type="journal article" date="2014" name="Int. J. Syst. Evol. Microbiol.">
        <title>Complete genome sequence of Corynebacterium casei LMG S-19264T (=DSM 44701T), isolated from a smear-ripened cheese.</title>
        <authorList>
            <consortium name="US DOE Joint Genome Institute (JGI-PGF)"/>
            <person name="Walter F."/>
            <person name="Albersmeier A."/>
            <person name="Kalinowski J."/>
            <person name="Ruckert C."/>
        </authorList>
    </citation>
    <scope>NUCLEOTIDE SEQUENCE</scope>
    <source>
        <strain evidence="3">CGMCC 4.7430</strain>
    </source>
</reference>
<comment type="caution">
    <text evidence="3">The sequence shown here is derived from an EMBL/GenBank/DDBJ whole genome shotgun (WGS) entry which is preliminary data.</text>
</comment>
<evidence type="ECO:0000256" key="1">
    <source>
        <dbReference type="SAM" id="Phobius"/>
    </source>
</evidence>
<evidence type="ECO:0000313" key="4">
    <source>
        <dbReference type="Proteomes" id="UP000660745"/>
    </source>
</evidence>
<organism evidence="3 4">
    <name type="scientific">Nonomuraea glycinis</name>
    <dbReference type="NCBI Taxonomy" id="2047744"/>
    <lineage>
        <taxon>Bacteria</taxon>
        <taxon>Bacillati</taxon>
        <taxon>Actinomycetota</taxon>
        <taxon>Actinomycetes</taxon>
        <taxon>Streptosporangiales</taxon>
        <taxon>Streptosporangiaceae</taxon>
        <taxon>Nonomuraea</taxon>
    </lineage>
</organism>
<feature type="transmembrane region" description="Helical" evidence="1">
    <location>
        <begin position="103"/>
        <end position="124"/>
    </location>
</feature>
<sequence length="249" mass="26879">MGLQSWKAIRSYGDGGLGARLTVASVTVTLVMIPFMLLLVLAKLPLNPLDARVARDLHQYALAHPGVTRLLIVWTDVFGPFTWRLVVIAAAVWLWVRGARRVAVWAATTIIVGGLLGFVLKIIVSRARPSLPDPVALAPGEAFPSGHALHVTLGAGVLVLLILPRLPAWGRLLTWALAWLLVASVAYTRVALAVHWVSDVVAGVMLGVAVLAGTVAAFETWRREQGRKPLKPAIEGIEPEAVRTTRDRD</sequence>
<evidence type="ECO:0000259" key="2">
    <source>
        <dbReference type="SMART" id="SM00014"/>
    </source>
</evidence>
<proteinExistence type="predicted"/>
<accession>A0A918A2B7</accession>
<feature type="transmembrane region" description="Helical" evidence="1">
    <location>
        <begin position="200"/>
        <end position="221"/>
    </location>
</feature>
<keyword evidence="1" id="KW-0812">Transmembrane</keyword>
<dbReference type="PANTHER" id="PTHR14969">
    <property type="entry name" value="SPHINGOSINE-1-PHOSPHATE PHOSPHOHYDROLASE"/>
    <property type="match status" value="1"/>
</dbReference>
<feature type="transmembrane region" description="Helical" evidence="1">
    <location>
        <begin position="175"/>
        <end position="194"/>
    </location>
</feature>
<reference evidence="3" key="2">
    <citation type="submission" date="2020-09" db="EMBL/GenBank/DDBJ databases">
        <authorList>
            <person name="Sun Q."/>
            <person name="Zhou Y."/>
        </authorList>
    </citation>
    <scope>NUCLEOTIDE SEQUENCE</scope>
    <source>
        <strain evidence="3">CGMCC 4.7430</strain>
    </source>
</reference>
<dbReference type="InterPro" id="IPR000326">
    <property type="entry name" value="PAP2/HPO"/>
</dbReference>
<dbReference type="EMBL" id="BMNK01000002">
    <property type="protein sequence ID" value="GGP03376.1"/>
    <property type="molecule type" value="Genomic_DNA"/>
</dbReference>
<feature type="transmembrane region" description="Helical" evidence="1">
    <location>
        <begin position="21"/>
        <end position="42"/>
    </location>
</feature>
<keyword evidence="1" id="KW-0472">Membrane</keyword>
<keyword evidence="4" id="KW-1185">Reference proteome</keyword>
<gene>
    <name evidence="3" type="ORF">GCM10012278_14350</name>
</gene>
<dbReference type="PANTHER" id="PTHR14969:SF13">
    <property type="entry name" value="AT30094P"/>
    <property type="match status" value="1"/>
</dbReference>
<evidence type="ECO:0000313" key="3">
    <source>
        <dbReference type="EMBL" id="GGP03376.1"/>
    </source>
</evidence>